<keyword evidence="2" id="KW-1185">Reference proteome</keyword>
<proteinExistence type="predicted"/>
<dbReference type="InterPro" id="IPR043809">
    <property type="entry name" value="DUF5791"/>
</dbReference>
<protein>
    <submittedName>
        <fullName evidence="1">Uncharacterized protein</fullName>
    </submittedName>
</protein>
<evidence type="ECO:0000313" key="1">
    <source>
        <dbReference type="EMBL" id="ELZ13676.1"/>
    </source>
</evidence>
<reference evidence="1 2" key="1">
    <citation type="journal article" date="2014" name="PLoS Genet.">
        <title>Phylogenetically driven sequencing of extremely halophilic archaea reveals strategies for static and dynamic osmo-response.</title>
        <authorList>
            <person name="Becker E.A."/>
            <person name="Seitzer P.M."/>
            <person name="Tritt A."/>
            <person name="Larsen D."/>
            <person name="Krusor M."/>
            <person name="Yao A.I."/>
            <person name="Wu D."/>
            <person name="Madern D."/>
            <person name="Eisen J.A."/>
            <person name="Darling A.E."/>
            <person name="Facciotti M.T."/>
        </authorList>
    </citation>
    <scope>NUCLEOTIDE SEQUENCE [LARGE SCALE GENOMIC DNA]</scope>
    <source>
        <strain evidence="1 2">JCM 14624</strain>
    </source>
</reference>
<organism evidence="1 2">
    <name type="scientific">Halovivax asiaticus JCM 14624</name>
    <dbReference type="NCBI Taxonomy" id="1227490"/>
    <lineage>
        <taxon>Archaea</taxon>
        <taxon>Methanobacteriati</taxon>
        <taxon>Methanobacteriota</taxon>
        <taxon>Stenosarchaea group</taxon>
        <taxon>Halobacteria</taxon>
        <taxon>Halobacteriales</taxon>
        <taxon>Natrialbaceae</taxon>
        <taxon>Halovivax</taxon>
    </lineage>
</organism>
<dbReference type="AlphaFoldDB" id="M0BRP3"/>
<gene>
    <name evidence="1" type="ORF">C479_02486</name>
</gene>
<comment type="caution">
    <text evidence="1">The sequence shown here is derived from an EMBL/GenBank/DDBJ whole genome shotgun (WGS) entry which is preliminary data.</text>
</comment>
<dbReference type="STRING" id="1227490.C479_02486"/>
<name>M0BRP3_9EURY</name>
<dbReference type="Proteomes" id="UP000011560">
    <property type="component" value="Unassembled WGS sequence"/>
</dbReference>
<dbReference type="OrthoDB" id="306692at2157"/>
<sequence>MFAELRTEVPASPAALRAEYDRELAAIVESAGLDQAVAETDVNRDELQTLLDGDSPPISLTDAAAITALDPDQPDAESIEIEACEHLLLGMTTAVLDVERLAIELDLDLDPTEIQQKIERRAPISFEEFVHIQHTIAEQSP</sequence>
<accession>M0BRP3</accession>
<evidence type="ECO:0000313" key="2">
    <source>
        <dbReference type="Proteomes" id="UP000011560"/>
    </source>
</evidence>
<dbReference type="Pfam" id="PF19104">
    <property type="entry name" value="DUF5791"/>
    <property type="match status" value="1"/>
</dbReference>
<dbReference type="EMBL" id="AOIQ01000006">
    <property type="protein sequence ID" value="ELZ13676.1"/>
    <property type="molecule type" value="Genomic_DNA"/>
</dbReference>
<dbReference type="RefSeq" id="WP_007697338.1">
    <property type="nucleotide sequence ID" value="NZ_AOIQ01000006.1"/>
</dbReference>